<proteinExistence type="predicted"/>
<evidence type="ECO:0000313" key="2">
    <source>
        <dbReference type="Proteomes" id="UP000198771"/>
    </source>
</evidence>
<dbReference type="Proteomes" id="UP000198771">
    <property type="component" value="Unassembled WGS sequence"/>
</dbReference>
<gene>
    <name evidence="1" type="ORF">SAMN05660653_03146</name>
</gene>
<sequence length="104" mass="11708">MWCQKQPKRKKGKKVFELPNPLPEIECRGSHEQVDRVAENPFQVVSGQAMILFQVTNYRLYSCSTAKTLTDDPPLIGAIAFLRTPWPQDFGVAYILVAPVTSVT</sequence>
<keyword evidence="2" id="KW-1185">Reference proteome</keyword>
<evidence type="ECO:0000313" key="1">
    <source>
        <dbReference type="EMBL" id="SDB60818.1"/>
    </source>
</evidence>
<accession>A0A1G6ETU4</accession>
<protein>
    <submittedName>
        <fullName evidence="1">Uncharacterized protein</fullName>
    </submittedName>
</protein>
<dbReference type="AlphaFoldDB" id="A0A1G6ETU4"/>
<name>A0A1G6ETU4_9BACT</name>
<organism evidence="1 2">
    <name type="scientific">Desulfonatronum thiosulfatophilum</name>
    <dbReference type="NCBI Taxonomy" id="617002"/>
    <lineage>
        <taxon>Bacteria</taxon>
        <taxon>Pseudomonadati</taxon>
        <taxon>Thermodesulfobacteriota</taxon>
        <taxon>Desulfovibrionia</taxon>
        <taxon>Desulfovibrionales</taxon>
        <taxon>Desulfonatronaceae</taxon>
        <taxon>Desulfonatronum</taxon>
    </lineage>
</organism>
<feature type="non-terminal residue" evidence="1">
    <location>
        <position position="104"/>
    </location>
</feature>
<reference evidence="1 2" key="1">
    <citation type="submission" date="2016-10" db="EMBL/GenBank/DDBJ databases">
        <authorList>
            <person name="de Groot N.N."/>
        </authorList>
    </citation>
    <scope>NUCLEOTIDE SEQUENCE [LARGE SCALE GENOMIC DNA]</scope>
    <source>
        <strain evidence="1 2">ASO4-2</strain>
    </source>
</reference>
<dbReference type="EMBL" id="FMXO01000022">
    <property type="protein sequence ID" value="SDB60818.1"/>
    <property type="molecule type" value="Genomic_DNA"/>
</dbReference>